<accession>Q6CPN3</accession>
<keyword evidence="5 10" id="KW-0547">Nucleotide-binding</keyword>
<dbReference type="CDD" id="cd05581">
    <property type="entry name" value="STKc_PDK1"/>
    <property type="match status" value="1"/>
</dbReference>
<dbReference type="HOGENOM" id="CLU_008400_0_0_1"/>
<dbReference type="Gene3D" id="1.10.510.10">
    <property type="entry name" value="Transferase(Phosphotransferase) domain 1"/>
    <property type="match status" value="1"/>
</dbReference>
<feature type="region of interest" description="Disordered" evidence="11">
    <location>
        <begin position="344"/>
        <end position="381"/>
    </location>
</feature>
<dbReference type="OMA" id="CSKRHII"/>
<proteinExistence type="inferred from homology"/>
<dbReference type="PaxDb" id="284590-Q6CPN3"/>
<dbReference type="GO" id="GO:0005524">
    <property type="term" value="F:ATP binding"/>
    <property type="evidence" value="ECO:0007669"/>
    <property type="project" value="UniProtKB-UniRule"/>
</dbReference>
<evidence type="ECO:0000256" key="10">
    <source>
        <dbReference type="PROSITE-ProRule" id="PRU10141"/>
    </source>
</evidence>
<evidence type="ECO:0000256" key="5">
    <source>
        <dbReference type="ARBA" id="ARBA00022741"/>
    </source>
</evidence>
<dbReference type="InterPro" id="IPR057614">
    <property type="entry name" value="PH_PKH3_C"/>
</dbReference>
<comment type="catalytic activity">
    <reaction evidence="8">
        <text>L-threonyl-[protein] + ATP = O-phospho-L-threonyl-[protein] + ADP + H(+)</text>
        <dbReference type="Rhea" id="RHEA:46608"/>
        <dbReference type="Rhea" id="RHEA-COMP:11060"/>
        <dbReference type="Rhea" id="RHEA-COMP:11605"/>
        <dbReference type="ChEBI" id="CHEBI:15378"/>
        <dbReference type="ChEBI" id="CHEBI:30013"/>
        <dbReference type="ChEBI" id="CHEBI:30616"/>
        <dbReference type="ChEBI" id="CHEBI:61977"/>
        <dbReference type="ChEBI" id="CHEBI:456216"/>
        <dbReference type="EC" id="2.7.11.1"/>
    </reaction>
</comment>
<dbReference type="InterPro" id="IPR039046">
    <property type="entry name" value="PDPK1"/>
</dbReference>
<dbReference type="InterPro" id="IPR017441">
    <property type="entry name" value="Protein_kinase_ATP_BS"/>
</dbReference>
<dbReference type="EC" id="2.7.11.1" evidence="2"/>
<keyword evidence="7 10" id="KW-0067">ATP-binding</keyword>
<feature type="region of interest" description="Disordered" evidence="11">
    <location>
        <begin position="625"/>
        <end position="647"/>
    </location>
</feature>
<name>Q6CPN3_KLULA</name>
<dbReference type="STRING" id="284590.Q6CPN3"/>
<dbReference type="PROSITE" id="PS00108">
    <property type="entry name" value="PROTEIN_KINASE_ST"/>
    <property type="match status" value="1"/>
</dbReference>
<dbReference type="InParanoid" id="Q6CPN3"/>
<dbReference type="Pfam" id="PF25347">
    <property type="entry name" value="PH_PKH3_C"/>
    <property type="match status" value="1"/>
</dbReference>
<dbReference type="Pfam" id="PF00069">
    <property type="entry name" value="Pkinase"/>
    <property type="match status" value="1"/>
</dbReference>
<dbReference type="AlphaFoldDB" id="Q6CPN3"/>
<dbReference type="SUPFAM" id="SSF56112">
    <property type="entry name" value="Protein kinase-like (PK-like)"/>
    <property type="match status" value="1"/>
</dbReference>
<dbReference type="GO" id="GO:0005938">
    <property type="term" value="C:cell cortex"/>
    <property type="evidence" value="ECO:0007669"/>
    <property type="project" value="UniProtKB-ARBA"/>
</dbReference>
<dbReference type="GO" id="GO:0060211">
    <property type="term" value="P:regulation of nuclear-transcribed mRNA poly(A) tail shortening"/>
    <property type="evidence" value="ECO:0007669"/>
    <property type="project" value="UniProtKB-ARBA"/>
</dbReference>
<dbReference type="GO" id="GO:0000196">
    <property type="term" value="P:cell integrity MAPK cascade"/>
    <property type="evidence" value="ECO:0007669"/>
    <property type="project" value="UniProtKB-ARBA"/>
</dbReference>
<organism evidence="13 14">
    <name type="scientific">Kluyveromyces lactis (strain ATCC 8585 / CBS 2359 / DSM 70799 / NBRC 1267 / NRRL Y-1140 / WM37)</name>
    <name type="common">Yeast</name>
    <name type="synonym">Candida sphaerica</name>
    <dbReference type="NCBI Taxonomy" id="284590"/>
    <lineage>
        <taxon>Eukaryota</taxon>
        <taxon>Fungi</taxon>
        <taxon>Dikarya</taxon>
        <taxon>Ascomycota</taxon>
        <taxon>Saccharomycotina</taxon>
        <taxon>Saccharomycetes</taxon>
        <taxon>Saccharomycetales</taxon>
        <taxon>Saccharomycetaceae</taxon>
        <taxon>Kluyveromyces</taxon>
    </lineage>
</organism>
<dbReference type="InterPro" id="IPR050236">
    <property type="entry name" value="Ser_Thr_kinase_AGC"/>
</dbReference>
<reference evidence="13 14" key="1">
    <citation type="journal article" date="2004" name="Nature">
        <title>Genome evolution in yeasts.</title>
        <authorList>
            <consortium name="Genolevures"/>
            <person name="Dujon B."/>
            <person name="Sherman D."/>
            <person name="Fischer G."/>
            <person name="Durrens P."/>
            <person name="Casaregola S."/>
            <person name="Lafontaine I."/>
            <person name="de Montigny J."/>
            <person name="Marck C."/>
            <person name="Neuveglise C."/>
            <person name="Talla E."/>
            <person name="Goffard N."/>
            <person name="Frangeul L."/>
            <person name="Aigle M."/>
            <person name="Anthouard V."/>
            <person name="Babour A."/>
            <person name="Barbe V."/>
            <person name="Barnay S."/>
            <person name="Blanchin S."/>
            <person name="Beckerich J.M."/>
            <person name="Beyne E."/>
            <person name="Bleykasten C."/>
            <person name="Boisrame A."/>
            <person name="Boyer J."/>
            <person name="Cattolico L."/>
            <person name="Confanioleri F."/>
            <person name="de Daruvar A."/>
            <person name="Despons L."/>
            <person name="Fabre E."/>
            <person name="Fairhead C."/>
            <person name="Ferry-Dumazet H."/>
            <person name="Groppi A."/>
            <person name="Hantraye F."/>
            <person name="Hennequin C."/>
            <person name="Jauniaux N."/>
            <person name="Joyet P."/>
            <person name="Kachouri R."/>
            <person name="Kerrest A."/>
            <person name="Koszul R."/>
            <person name="Lemaire M."/>
            <person name="Lesur I."/>
            <person name="Ma L."/>
            <person name="Muller H."/>
            <person name="Nicaud J.M."/>
            <person name="Nikolski M."/>
            <person name="Oztas S."/>
            <person name="Ozier-Kalogeropoulos O."/>
            <person name="Pellenz S."/>
            <person name="Potier S."/>
            <person name="Richard G.F."/>
            <person name="Straub M.L."/>
            <person name="Suleau A."/>
            <person name="Swennene D."/>
            <person name="Tekaia F."/>
            <person name="Wesolowski-Louvel M."/>
            <person name="Westhof E."/>
            <person name="Wirth B."/>
            <person name="Zeniou-Meyer M."/>
            <person name="Zivanovic I."/>
            <person name="Bolotin-Fukuhara M."/>
            <person name="Thierry A."/>
            <person name="Bouchier C."/>
            <person name="Caudron B."/>
            <person name="Scarpelli C."/>
            <person name="Gaillardin C."/>
            <person name="Weissenbach J."/>
            <person name="Wincker P."/>
            <person name="Souciet J.L."/>
        </authorList>
    </citation>
    <scope>NUCLEOTIDE SEQUENCE [LARGE SCALE GENOMIC DNA]</scope>
    <source>
        <strain evidence="14">ATCC 8585 / CBS 2359 / DSM 70799 / NBRC 1267 / NRRL Y-1140 / WM37</strain>
    </source>
</reference>
<feature type="domain" description="Protein kinase" evidence="12">
    <location>
        <begin position="10"/>
        <end position="267"/>
    </location>
</feature>
<evidence type="ECO:0000313" key="13">
    <source>
        <dbReference type="EMBL" id="CAG99193.1"/>
    </source>
</evidence>
<dbReference type="GO" id="GO:0010606">
    <property type="term" value="P:positive regulation of cytoplasmic mRNA processing body assembly"/>
    <property type="evidence" value="ECO:0007669"/>
    <property type="project" value="UniProtKB-ARBA"/>
</dbReference>
<dbReference type="PROSITE" id="PS00107">
    <property type="entry name" value="PROTEIN_KINASE_ATP"/>
    <property type="match status" value="1"/>
</dbReference>
<dbReference type="PANTHER" id="PTHR24356">
    <property type="entry name" value="SERINE/THREONINE-PROTEIN KINASE"/>
    <property type="match status" value="1"/>
</dbReference>
<dbReference type="SMART" id="SM00220">
    <property type="entry name" value="S_TKc"/>
    <property type="match status" value="1"/>
</dbReference>
<gene>
    <name evidence="13" type="ORF">KLLA0_E03587g</name>
</gene>
<evidence type="ECO:0000256" key="7">
    <source>
        <dbReference type="ARBA" id="ARBA00022840"/>
    </source>
</evidence>
<evidence type="ECO:0000313" key="14">
    <source>
        <dbReference type="Proteomes" id="UP000000598"/>
    </source>
</evidence>
<dbReference type="eggNOG" id="KOG0592">
    <property type="taxonomic scope" value="Eukaryota"/>
</dbReference>
<evidence type="ECO:0000256" key="2">
    <source>
        <dbReference type="ARBA" id="ARBA00012513"/>
    </source>
</evidence>
<dbReference type="InterPro" id="IPR000719">
    <property type="entry name" value="Prot_kinase_dom"/>
</dbReference>
<dbReference type="EMBL" id="CR382125">
    <property type="protein sequence ID" value="CAG99193.1"/>
    <property type="molecule type" value="Genomic_DNA"/>
</dbReference>
<feature type="compositionally biased region" description="Polar residues" evidence="11">
    <location>
        <begin position="363"/>
        <end position="373"/>
    </location>
</feature>
<protein>
    <recommendedName>
        <fullName evidence="2">non-specific serine/threonine protein kinase</fullName>
        <ecNumber evidence="2">2.7.11.1</ecNumber>
    </recommendedName>
</protein>
<evidence type="ECO:0000256" key="11">
    <source>
        <dbReference type="SAM" id="MobiDB-lite"/>
    </source>
</evidence>
<dbReference type="FunFam" id="3.30.200.20:FF:000191">
    <property type="entry name" value="3-phosphoinositide-dependent protein kinase 2-like"/>
    <property type="match status" value="1"/>
</dbReference>
<dbReference type="InterPro" id="IPR008271">
    <property type="entry name" value="Ser/Thr_kinase_AS"/>
</dbReference>
<evidence type="ECO:0000256" key="3">
    <source>
        <dbReference type="ARBA" id="ARBA00022527"/>
    </source>
</evidence>
<dbReference type="PANTHER" id="PTHR24356:SF405">
    <property type="entry name" value="SERINE_THREONINE-PROTEIN KINASE PKH3"/>
    <property type="match status" value="1"/>
</dbReference>
<evidence type="ECO:0000256" key="6">
    <source>
        <dbReference type="ARBA" id="ARBA00022777"/>
    </source>
</evidence>
<dbReference type="PROSITE" id="PS50011">
    <property type="entry name" value="PROTEIN_KINASE_DOM"/>
    <property type="match status" value="1"/>
</dbReference>
<dbReference type="GO" id="GO:0032511">
    <property type="term" value="P:late endosome to vacuole transport via multivesicular body sorting pathway"/>
    <property type="evidence" value="ECO:0007669"/>
    <property type="project" value="UniProtKB-ARBA"/>
</dbReference>
<keyword evidence="3" id="KW-0723">Serine/threonine-protein kinase</keyword>
<dbReference type="KEGG" id="kla:KLLA0_E03587g"/>
<keyword evidence="14" id="KW-1185">Reference proteome</keyword>
<evidence type="ECO:0000256" key="1">
    <source>
        <dbReference type="ARBA" id="ARBA00010006"/>
    </source>
</evidence>
<comment type="similarity">
    <text evidence="1">Belongs to the protein kinase superfamily. AGC Ser/Thr protein kinase family. PDPK1 subfamily.</text>
</comment>
<evidence type="ECO:0000256" key="9">
    <source>
        <dbReference type="ARBA" id="ARBA00048679"/>
    </source>
</evidence>
<evidence type="ECO:0000256" key="4">
    <source>
        <dbReference type="ARBA" id="ARBA00022679"/>
    </source>
</evidence>
<dbReference type="InterPro" id="IPR011009">
    <property type="entry name" value="Kinase-like_dom_sf"/>
</dbReference>
<dbReference type="FunFam" id="1.10.510.10:FF:000534">
    <property type="entry name" value="Serine/threonine-protein kinase PKH2"/>
    <property type="match status" value="1"/>
</dbReference>
<dbReference type="Gene3D" id="3.30.200.20">
    <property type="entry name" value="Phosphorylase Kinase, domain 1"/>
    <property type="match status" value="1"/>
</dbReference>
<feature type="region of interest" description="Disordered" evidence="11">
    <location>
        <begin position="590"/>
        <end position="611"/>
    </location>
</feature>
<keyword evidence="4" id="KW-0808">Transferase</keyword>
<evidence type="ECO:0000259" key="12">
    <source>
        <dbReference type="PROSITE" id="PS50011"/>
    </source>
</evidence>
<dbReference type="GO" id="GO:0004674">
    <property type="term" value="F:protein serine/threonine kinase activity"/>
    <property type="evidence" value="ECO:0007669"/>
    <property type="project" value="UniProtKB-KW"/>
</dbReference>
<evidence type="ECO:0000256" key="8">
    <source>
        <dbReference type="ARBA" id="ARBA00047899"/>
    </source>
</evidence>
<comment type="catalytic activity">
    <reaction evidence="9">
        <text>L-seryl-[protein] + ATP = O-phospho-L-seryl-[protein] + ADP + H(+)</text>
        <dbReference type="Rhea" id="RHEA:17989"/>
        <dbReference type="Rhea" id="RHEA-COMP:9863"/>
        <dbReference type="Rhea" id="RHEA-COMP:11604"/>
        <dbReference type="ChEBI" id="CHEBI:15378"/>
        <dbReference type="ChEBI" id="CHEBI:29999"/>
        <dbReference type="ChEBI" id="CHEBI:30616"/>
        <dbReference type="ChEBI" id="CHEBI:83421"/>
        <dbReference type="ChEBI" id="CHEBI:456216"/>
        <dbReference type="EC" id="2.7.11.1"/>
    </reaction>
</comment>
<dbReference type="FunCoup" id="Q6CPN3">
    <property type="interactions" value="338"/>
</dbReference>
<feature type="binding site" evidence="10">
    <location>
        <position position="39"/>
    </location>
    <ligand>
        <name>ATP</name>
        <dbReference type="ChEBI" id="CHEBI:30616"/>
    </ligand>
</feature>
<keyword evidence="6" id="KW-0418">Kinase</keyword>
<sequence>MSRKRTPQDFSFKERLGHGSYSTVYKAVDRSTGQLFAIKVCSKKHIISENKVKYVTIEKNTLNLLAHGNHPGIIKLYYTFHDSENLYFVLDFAPGGELLQLLQTQGRFNEAWTKHFMCQLIDALEYIHGCKVVHRDLKPENLLLSSEGKLMITDFGVASNLAATDNLSSTSSFVGTAEYVSPELLLQNKSNFCSDIWAVGCMLYQFTQGTPPFRGENELAAFEKIVNLDYHWIYMVSQHITDLVSKILVLDPDSRYTLPQIKNHAWFQGIDWTNKELIWKGIWQLFGNRNHNNFNGPSMMNKQLHVIDTTIKNIPIQPRKRKPMKVTQTTSSIVEWRKTLGLSPVSGSVGPNGLPKQMKSHVPSRSTPNSPSRALTGKGYTKAMPNTAPPLETCKTPMMPVSPLYITTPGASASFSPKKFNNASDSNRLLTPPASPKALKQGWVKILEIPYVSSSKKTFSSTEYSFIDDRLITRFITEQKSQIINSSMLSLLTLEPNGQFSYTPKGDSTRQMISIVDQNLSIYDLEFNETKNSGYLIFEKFKSKVWLIALPKSAPSDFVINSRQKWVDSLFKTKAALESEKLTKKVDNLSLKPPETCSTSSKPRKSPQDNMFVSSSRAEVLYTLNKQKRSNTDAANGARAAFKNMNK</sequence>
<dbReference type="Proteomes" id="UP000000598">
    <property type="component" value="Chromosome E"/>
</dbReference>